<dbReference type="AlphaFoldDB" id="A0A9D4HQK0"/>
<accession>A0A9D4HQK0</accession>
<name>A0A9D4HQK0_DREPO</name>
<evidence type="ECO:0000313" key="1">
    <source>
        <dbReference type="EMBL" id="KAH3727391.1"/>
    </source>
</evidence>
<reference evidence="1" key="2">
    <citation type="submission" date="2020-11" db="EMBL/GenBank/DDBJ databases">
        <authorList>
            <person name="McCartney M.A."/>
            <person name="Auch B."/>
            <person name="Kono T."/>
            <person name="Mallez S."/>
            <person name="Becker A."/>
            <person name="Gohl D.M."/>
            <person name="Silverstein K.A.T."/>
            <person name="Koren S."/>
            <person name="Bechman K.B."/>
            <person name="Herman A."/>
            <person name="Abrahante J.E."/>
            <person name="Garbe J."/>
        </authorList>
    </citation>
    <scope>NUCLEOTIDE SEQUENCE</scope>
    <source>
        <strain evidence="1">Duluth1</strain>
        <tissue evidence="1">Whole animal</tissue>
    </source>
</reference>
<organism evidence="1 2">
    <name type="scientific">Dreissena polymorpha</name>
    <name type="common">Zebra mussel</name>
    <name type="synonym">Mytilus polymorpha</name>
    <dbReference type="NCBI Taxonomy" id="45954"/>
    <lineage>
        <taxon>Eukaryota</taxon>
        <taxon>Metazoa</taxon>
        <taxon>Spiralia</taxon>
        <taxon>Lophotrochozoa</taxon>
        <taxon>Mollusca</taxon>
        <taxon>Bivalvia</taxon>
        <taxon>Autobranchia</taxon>
        <taxon>Heteroconchia</taxon>
        <taxon>Euheterodonta</taxon>
        <taxon>Imparidentia</taxon>
        <taxon>Neoheterodontei</taxon>
        <taxon>Myida</taxon>
        <taxon>Dreissenoidea</taxon>
        <taxon>Dreissenidae</taxon>
        <taxon>Dreissena</taxon>
    </lineage>
</organism>
<evidence type="ECO:0000313" key="2">
    <source>
        <dbReference type="Proteomes" id="UP000828390"/>
    </source>
</evidence>
<feature type="non-terminal residue" evidence="1">
    <location>
        <position position="68"/>
    </location>
</feature>
<gene>
    <name evidence="1" type="ORF">DPMN_053325</name>
</gene>
<protein>
    <submittedName>
        <fullName evidence="1">Uncharacterized protein</fullName>
    </submittedName>
</protein>
<keyword evidence="2" id="KW-1185">Reference proteome</keyword>
<dbReference type="EMBL" id="JAIWYP010000012">
    <property type="protein sequence ID" value="KAH3727391.1"/>
    <property type="molecule type" value="Genomic_DNA"/>
</dbReference>
<proteinExistence type="predicted"/>
<reference evidence="1" key="1">
    <citation type="journal article" date="2019" name="bioRxiv">
        <title>The Genome of the Zebra Mussel, Dreissena polymorpha: A Resource for Invasive Species Research.</title>
        <authorList>
            <person name="McCartney M.A."/>
            <person name="Auch B."/>
            <person name="Kono T."/>
            <person name="Mallez S."/>
            <person name="Zhang Y."/>
            <person name="Obille A."/>
            <person name="Becker A."/>
            <person name="Abrahante J.E."/>
            <person name="Garbe J."/>
            <person name="Badalamenti J.P."/>
            <person name="Herman A."/>
            <person name="Mangelson H."/>
            <person name="Liachko I."/>
            <person name="Sullivan S."/>
            <person name="Sone E.D."/>
            <person name="Koren S."/>
            <person name="Silverstein K.A.T."/>
            <person name="Beckman K.B."/>
            <person name="Gohl D.M."/>
        </authorList>
    </citation>
    <scope>NUCLEOTIDE SEQUENCE</scope>
    <source>
        <strain evidence="1">Duluth1</strain>
        <tissue evidence="1">Whole animal</tissue>
    </source>
</reference>
<sequence length="68" mass="7481">MTLVPQRQAKISHPMARNSVVIYRSWNSDVTRTTAKETEKAVIGDTGDTRDGTSSFMNSIHEVSIGNS</sequence>
<comment type="caution">
    <text evidence="1">The sequence shown here is derived from an EMBL/GenBank/DDBJ whole genome shotgun (WGS) entry which is preliminary data.</text>
</comment>
<dbReference type="Proteomes" id="UP000828390">
    <property type="component" value="Unassembled WGS sequence"/>
</dbReference>